<dbReference type="GO" id="GO:0004518">
    <property type="term" value="F:nuclease activity"/>
    <property type="evidence" value="ECO:0007669"/>
    <property type="project" value="UniProtKB-KW"/>
</dbReference>
<keyword evidence="2" id="KW-0228">DNA excision</keyword>
<reference evidence="11 12" key="1">
    <citation type="submission" date="2018-05" db="EMBL/GenBank/DDBJ databases">
        <title>Genomic Encyclopedia of Type Strains, Phase IV (KMG-IV): sequencing the most valuable type-strain genomes for metagenomic binning, comparative biology and taxonomic classification.</title>
        <authorList>
            <person name="Goeker M."/>
        </authorList>
    </citation>
    <scope>NUCLEOTIDE SEQUENCE [LARGE SCALE GENOMIC DNA]</scope>
    <source>
        <strain evidence="11 12">DSM 566</strain>
    </source>
</reference>
<keyword evidence="3" id="KW-0378">Hydrolase</keyword>
<dbReference type="RefSeq" id="WP_110400330.1">
    <property type="nucleotide sequence ID" value="NZ_QJJS01000006.1"/>
</dbReference>
<dbReference type="SMART" id="SM00465">
    <property type="entry name" value="GIYc"/>
    <property type="match status" value="1"/>
</dbReference>
<keyword evidence="12" id="KW-1185">Reference proteome</keyword>
<evidence type="ECO:0000256" key="4">
    <source>
        <dbReference type="ARBA" id="ARBA00022881"/>
    </source>
</evidence>
<accession>A0A318H0Q7</accession>
<dbReference type="GO" id="GO:0006289">
    <property type="term" value="P:nucleotide-excision repair"/>
    <property type="evidence" value="ECO:0007669"/>
    <property type="project" value="InterPro"/>
</dbReference>
<dbReference type="InterPro" id="IPR000305">
    <property type="entry name" value="GIY-YIG_endonuc"/>
</dbReference>
<feature type="domain" description="GIY-YIG" evidence="10">
    <location>
        <begin position="32"/>
        <end position="107"/>
    </location>
</feature>
<dbReference type="GO" id="GO:0009432">
    <property type="term" value="P:SOS response"/>
    <property type="evidence" value="ECO:0007669"/>
    <property type="project" value="UniProtKB-KW"/>
</dbReference>
<dbReference type="PROSITE" id="PS50164">
    <property type="entry name" value="GIY_YIG"/>
    <property type="match status" value="1"/>
</dbReference>
<dbReference type="AlphaFoldDB" id="A0A318H0Q7"/>
<keyword evidence="4" id="KW-0267">Excision nuclease</keyword>
<evidence type="ECO:0000313" key="11">
    <source>
        <dbReference type="EMBL" id="PXW96495.1"/>
    </source>
</evidence>
<dbReference type="PANTHER" id="PTHR30562:SF10">
    <property type="entry name" value="EXCINUCLEASE CHO"/>
    <property type="match status" value="1"/>
</dbReference>
<dbReference type="InterPro" id="IPR035901">
    <property type="entry name" value="GIY-YIG_endonuc_sf"/>
</dbReference>
<dbReference type="InterPro" id="IPR050066">
    <property type="entry name" value="UvrABC_protein_C"/>
</dbReference>
<evidence type="ECO:0000259" key="10">
    <source>
        <dbReference type="PROSITE" id="PS50164"/>
    </source>
</evidence>
<evidence type="ECO:0000256" key="3">
    <source>
        <dbReference type="ARBA" id="ARBA00022801"/>
    </source>
</evidence>
<evidence type="ECO:0000256" key="5">
    <source>
        <dbReference type="ARBA" id="ARBA00023204"/>
    </source>
</evidence>
<keyword evidence="5" id="KW-0234">DNA repair</keyword>
<organism evidence="11 12">
    <name type="scientific">Sphaerotilus hippei</name>
    <dbReference type="NCBI Taxonomy" id="744406"/>
    <lineage>
        <taxon>Bacteria</taxon>
        <taxon>Pseudomonadati</taxon>
        <taxon>Pseudomonadota</taxon>
        <taxon>Betaproteobacteria</taxon>
        <taxon>Burkholderiales</taxon>
        <taxon>Sphaerotilaceae</taxon>
        <taxon>Sphaerotilus</taxon>
    </lineage>
</organism>
<evidence type="ECO:0000256" key="6">
    <source>
        <dbReference type="ARBA" id="ARBA00023236"/>
    </source>
</evidence>
<dbReference type="PANTHER" id="PTHR30562">
    <property type="entry name" value="UVRC/OXIDOREDUCTASE"/>
    <property type="match status" value="1"/>
</dbReference>
<evidence type="ECO:0000256" key="1">
    <source>
        <dbReference type="ARBA" id="ARBA00022763"/>
    </source>
</evidence>
<dbReference type="Proteomes" id="UP000247811">
    <property type="component" value="Unassembled WGS sequence"/>
</dbReference>
<protein>
    <recommendedName>
        <fullName evidence="7">Excinuclease cho</fullName>
    </recommendedName>
    <alternativeName>
        <fullName evidence="9">Endonuclease cho</fullName>
    </alternativeName>
    <alternativeName>
        <fullName evidence="8">UvrC homolog protein</fullName>
    </alternativeName>
</protein>
<dbReference type="GO" id="GO:0016787">
    <property type="term" value="F:hydrolase activity"/>
    <property type="evidence" value="ECO:0007669"/>
    <property type="project" value="UniProtKB-KW"/>
</dbReference>
<dbReference type="EMBL" id="QJJS01000006">
    <property type="protein sequence ID" value="PXW96495.1"/>
    <property type="molecule type" value="Genomic_DNA"/>
</dbReference>
<keyword evidence="6" id="KW-0742">SOS response</keyword>
<dbReference type="SUPFAM" id="SSF82771">
    <property type="entry name" value="GIY-YIG endonuclease"/>
    <property type="match status" value="1"/>
</dbReference>
<comment type="caution">
    <text evidence="11">The sequence shown here is derived from an EMBL/GenBank/DDBJ whole genome shotgun (WGS) entry which is preliminary data.</text>
</comment>
<keyword evidence="1" id="KW-0227">DNA damage</keyword>
<sequence length="291" mass="32714">MHLPRRRQPGFESDRIHEYPVHLREAIADMPAAPGVYIFHGDDERMPLYIGKSVNLRSRVLSHLRNPDEARLLRQTRRISHIRTTGEIGALLLEAQLIKRQQPLLNQKLRRNRQLCSLRLHDGVPEVVHSRDMNFATEPDLHGLFSSRQAALERLRDLADEHRLCYGALGLERLVPGRACFRAMLHRCGGLCRGDEAPQAHHQRLLDGLAHLRVACWPHPGAIGLVERDGEDLQIHVIRNWCYLGSVTEASQAAALDRVAADFDADGYRILCGPLLGGQVEIMALHAGASL</sequence>
<dbReference type="CDD" id="cd10434">
    <property type="entry name" value="GIY-YIG_UvrC_Cho"/>
    <property type="match status" value="1"/>
</dbReference>
<dbReference type="GO" id="GO:0009380">
    <property type="term" value="C:excinuclease repair complex"/>
    <property type="evidence" value="ECO:0007669"/>
    <property type="project" value="TreeGrafter"/>
</dbReference>
<evidence type="ECO:0000313" key="12">
    <source>
        <dbReference type="Proteomes" id="UP000247811"/>
    </source>
</evidence>
<dbReference type="Gene3D" id="3.40.1440.10">
    <property type="entry name" value="GIY-YIG endonuclease"/>
    <property type="match status" value="1"/>
</dbReference>
<dbReference type="OrthoDB" id="9803913at2"/>
<evidence type="ECO:0000256" key="2">
    <source>
        <dbReference type="ARBA" id="ARBA00022769"/>
    </source>
</evidence>
<evidence type="ECO:0000256" key="8">
    <source>
        <dbReference type="ARBA" id="ARBA00042138"/>
    </source>
</evidence>
<name>A0A318H0Q7_9BURK</name>
<evidence type="ECO:0000256" key="9">
    <source>
        <dbReference type="ARBA" id="ARBA00042732"/>
    </source>
</evidence>
<dbReference type="NCBIfam" id="NF007833">
    <property type="entry name" value="PRK10545.1"/>
    <property type="match status" value="1"/>
</dbReference>
<proteinExistence type="predicted"/>
<evidence type="ECO:0000256" key="7">
    <source>
        <dbReference type="ARBA" id="ARBA00040756"/>
    </source>
</evidence>
<gene>
    <name evidence="11" type="ORF">C7444_10612</name>
</gene>
<dbReference type="InterPro" id="IPR047296">
    <property type="entry name" value="GIY-YIG_UvrC_Cho"/>
</dbReference>